<protein>
    <submittedName>
        <fullName evidence="1">Uncharacterized protein</fullName>
    </submittedName>
</protein>
<reference evidence="1" key="1">
    <citation type="submission" date="2019-12" db="EMBL/GenBank/DDBJ databases">
        <title>An insight into the sialome of adult female Ixodes ricinus ticks feeding for 6 days.</title>
        <authorList>
            <person name="Perner J."/>
            <person name="Ribeiro J.M.C."/>
        </authorList>
    </citation>
    <scope>NUCLEOTIDE SEQUENCE</scope>
    <source>
        <strain evidence="1">Semi-engorged</strain>
        <tissue evidence="1">Salivary glands</tissue>
    </source>
</reference>
<name>A0A6B0UA97_IXORI</name>
<accession>A0A6B0UA97</accession>
<evidence type="ECO:0000313" key="1">
    <source>
        <dbReference type="EMBL" id="MXU82943.1"/>
    </source>
</evidence>
<sequence length="72" mass="8837">MSKFHYSFLLAFTFHKSYSIPQSNLFEYYTTIPFIYYSIPKMLFAHAHLGRSRILRNIYQKRFVHGKKWQLQ</sequence>
<organism evidence="1">
    <name type="scientific">Ixodes ricinus</name>
    <name type="common">Common tick</name>
    <name type="synonym">Acarus ricinus</name>
    <dbReference type="NCBI Taxonomy" id="34613"/>
    <lineage>
        <taxon>Eukaryota</taxon>
        <taxon>Metazoa</taxon>
        <taxon>Ecdysozoa</taxon>
        <taxon>Arthropoda</taxon>
        <taxon>Chelicerata</taxon>
        <taxon>Arachnida</taxon>
        <taxon>Acari</taxon>
        <taxon>Parasitiformes</taxon>
        <taxon>Ixodida</taxon>
        <taxon>Ixodoidea</taxon>
        <taxon>Ixodidae</taxon>
        <taxon>Ixodinae</taxon>
        <taxon>Ixodes</taxon>
    </lineage>
</organism>
<dbReference type="AlphaFoldDB" id="A0A6B0UA97"/>
<proteinExistence type="predicted"/>
<dbReference type="EMBL" id="GIFC01000860">
    <property type="protein sequence ID" value="MXU82943.1"/>
    <property type="molecule type" value="Transcribed_RNA"/>
</dbReference>